<protein>
    <submittedName>
        <fullName evidence="1">Uncharacterized protein</fullName>
    </submittedName>
</protein>
<dbReference type="Proteomes" id="UP000012089">
    <property type="component" value="Unassembled WGS sequence"/>
</dbReference>
<sequence length="47" mass="5300">MVVPTFKESICKVQLLAFKIGKLDLRKPGQIQLPMAKLDSVLVNQFI</sequence>
<proteinExistence type="predicted"/>
<gene>
    <name evidence="1" type="ORF">LEP1GSC158_0101</name>
</gene>
<dbReference type="EMBL" id="AFMF02000037">
    <property type="protein sequence ID" value="EMM94173.1"/>
    <property type="molecule type" value="Genomic_DNA"/>
</dbReference>
<reference evidence="1 2" key="1">
    <citation type="submission" date="2013-01" db="EMBL/GenBank/DDBJ databases">
        <authorList>
            <person name="Harkins D.M."/>
            <person name="Durkin A.S."/>
            <person name="Brinkac L.M."/>
            <person name="Haft D.H."/>
            <person name="Selengut J.D."/>
            <person name="Sanka R."/>
            <person name="DePew J."/>
            <person name="Purushe J."/>
            <person name="Tulsiani S.M."/>
            <person name="Graham G.C."/>
            <person name="Burns M.-A."/>
            <person name="Dohnt M.F."/>
            <person name="Smythe L.D."/>
            <person name="McKay D.B."/>
            <person name="Craig S.B."/>
            <person name="Vinetz J.M."/>
            <person name="Sutton G.G."/>
            <person name="Nierman W.C."/>
            <person name="Fouts D.E."/>
        </authorList>
    </citation>
    <scope>NUCLEOTIDE SEQUENCE [LARGE SCALE GENOMIC DNA]</scope>
    <source>
        <strain evidence="1 2">LT2156</strain>
    </source>
</reference>
<dbReference type="AlphaFoldDB" id="M6HA39"/>
<comment type="caution">
    <text evidence="1">The sequence shown here is derived from an EMBL/GenBank/DDBJ whole genome shotgun (WGS) entry which is preliminary data.</text>
</comment>
<evidence type="ECO:0000313" key="2">
    <source>
        <dbReference type="Proteomes" id="UP000012089"/>
    </source>
</evidence>
<evidence type="ECO:0000313" key="1">
    <source>
        <dbReference type="EMBL" id="EMM94173.1"/>
    </source>
</evidence>
<accession>M6HA39</accession>
<name>M6HA39_LEPIR</name>
<organism evidence="1 2">
    <name type="scientific">Leptospira interrogans serovar Zanoni str. LT2156</name>
    <dbReference type="NCBI Taxonomy" id="1001601"/>
    <lineage>
        <taxon>Bacteria</taxon>
        <taxon>Pseudomonadati</taxon>
        <taxon>Spirochaetota</taxon>
        <taxon>Spirochaetia</taxon>
        <taxon>Leptospirales</taxon>
        <taxon>Leptospiraceae</taxon>
        <taxon>Leptospira</taxon>
    </lineage>
</organism>